<evidence type="ECO:0000313" key="5">
    <source>
        <dbReference type="EMBL" id="KAF2441834.1"/>
    </source>
</evidence>
<name>A0A9P4PB93_9PLEO</name>
<accession>A0A9P4PB93</accession>
<dbReference type="Proteomes" id="UP000799764">
    <property type="component" value="Unassembled WGS sequence"/>
</dbReference>
<sequence>MRPSLVLALATLASATPLASRQDDRFKPGTVWDIVLQGKDDDDQGATIPLEQLKAAAGTVLDIDLEDNDSTPENTKGWIKELAKTKTVVCYFSAGTYEPWREDAGLFLPADYGRKMEDWDEWWLDLKSANVKSIMEARIKRAADAGCHAIDPDNIDGYVTHQDGYTYDNQVYIDYVRWLSATATQYNLVTGLKNALEISENVLDVVEFAVNEQCHEGTTWDCPDYAPFTQAGKAVFNIEYHDDKNVYCKDPTDPTVNLSTVLKPLGLDVLGGQC</sequence>
<keyword evidence="6" id="KW-1185">Reference proteome</keyword>
<gene>
    <name evidence="5" type="ORF">P171DRAFT_366275</name>
</gene>
<evidence type="ECO:0000313" key="6">
    <source>
        <dbReference type="Proteomes" id="UP000799764"/>
    </source>
</evidence>
<dbReference type="SUPFAM" id="SSF51445">
    <property type="entry name" value="(Trans)glycosidases"/>
    <property type="match status" value="1"/>
</dbReference>
<dbReference type="InterPro" id="IPR013785">
    <property type="entry name" value="Aldolase_TIM"/>
</dbReference>
<comment type="catalytic activity">
    <reaction evidence="1">
        <text>Hydrolysis of terminal, non-reducing alpha-D-galactose residues in alpha-D-galactosides, including galactose oligosaccharides, galactomannans and galactolipids.</text>
        <dbReference type="EC" id="3.2.1.22"/>
    </reaction>
</comment>
<dbReference type="OrthoDB" id="2108802at2759"/>
<feature type="domain" description="Glycoside-hydrolase family GH114 TIM-barrel" evidence="4">
    <location>
        <begin position="32"/>
        <end position="267"/>
    </location>
</feature>
<dbReference type="PANTHER" id="PTHR35273:SF2">
    <property type="entry name" value="ALPHA-GALACTOSIDASE"/>
    <property type="match status" value="1"/>
</dbReference>
<evidence type="ECO:0000256" key="3">
    <source>
        <dbReference type="SAM" id="SignalP"/>
    </source>
</evidence>
<keyword evidence="5" id="KW-0378">Hydrolase</keyword>
<reference evidence="5" key="1">
    <citation type="journal article" date="2020" name="Stud. Mycol.">
        <title>101 Dothideomycetes genomes: a test case for predicting lifestyles and emergence of pathogens.</title>
        <authorList>
            <person name="Haridas S."/>
            <person name="Albert R."/>
            <person name="Binder M."/>
            <person name="Bloem J."/>
            <person name="Labutti K."/>
            <person name="Salamov A."/>
            <person name="Andreopoulos B."/>
            <person name="Baker S."/>
            <person name="Barry K."/>
            <person name="Bills G."/>
            <person name="Bluhm B."/>
            <person name="Cannon C."/>
            <person name="Castanera R."/>
            <person name="Culley D."/>
            <person name="Daum C."/>
            <person name="Ezra D."/>
            <person name="Gonzalez J."/>
            <person name="Henrissat B."/>
            <person name="Kuo A."/>
            <person name="Liang C."/>
            <person name="Lipzen A."/>
            <person name="Lutzoni F."/>
            <person name="Magnuson J."/>
            <person name="Mondo S."/>
            <person name="Nolan M."/>
            <person name="Ohm R."/>
            <person name="Pangilinan J."/>
            <person name="Park H.-J."/>
            <person name="Ramirez L."/>
            <person name="Alfaro M."/>
            <person name="Sun H."/>
            <person name="Tritt A."/>
            <person name="Yoshinaga Y."/>
            <person name="Zwiers L.-H."/>
            <person name="Turgeon B."/>
            <person name="Goodwin S."/>
            <person name="Spatafora J."/>
            <person name="Crous P."/>
            <person name="Grigoriev I."/>
        </authorList>
    </citation>
    <scope>NUCLEOTIDE SEQUENCE</scope>
    <source>
        <strain evidence="5">CBS 690.94</strain>
    </source>
</reference>
<organism evidence="5 6">
    <name type="scientific">Karstenula rhodostoma CBS 690.94</name>
    <dbReference type="NCBI Taxonomy" id="1392251"/>
    <lineage>
        <taxon>Eukaryota</taxon>
        <taxon>Fungi</taxon>
        <taxon>Dikarya</taxon>
        <taxon>Ascomycota</taxon>
        <taxon>Pezizomycotina</taxon>
        <taxon>Dothideomycetes</taxon>
        <taxon>Pleosporomycetidae</taxon>
        <taxon>Pleosporales</taxon>
        <taxon>Massarineae</taxon>
        <taxon>Didymosphaeriaceae</taxon>
        <taxon>Karstenula</taxon>
    </lineage>
</organism>
<evidence type="ECO:0000256" key="2">
    <source>
        <dbReference type="ARBA" id="ARBA00012755"/>
    </source>
</evidence>
<dbReference type="PANTHER" id="PTHR35273">
    <property type="entry name" value="ALPHA-1,4 POLYGALACTOSAMINIDASE, PUTATIVE (AFU_ORTHOLOGUE AFUA_3G07890)-RELATED"/>
    <property type="match status" value="1"/>
</dbReference>
<proteinExistence type="predicted"/>
<feature type="chain" id="PRO_5040464625" description="alpha-galactosidase" evidence="3">
    <location>
        <begin position="22"/>
        <end position="274"/>
    </location>
</feature>
<dbReference type="Gene3D" id="3.20.20.70">
    <property type="entry name" value="Aldolase class I"/>
    <property type="match status" value="1"/>
</dbReference>
<evidence type="ECO:0000259" key="4">
    <source>
        <dbReference type="Pfam" id="PF03537"/>
    </source>
</evidence>
<feature type="signal peptide" evidence="3">
    <location>
        <begin position="1"/>
        <end position="21"/>
    </location>
</feature>
<keyword evidence="3" id="KW-0732">Signal</keyword>
<comment type="caution">
    <text evidence="5">The sequence shown here is derived from an EMBL/GenBank/DDBJ whole genome shotgun (WGS) entry which is preliminary data.</text>
</comment>
<dbReference type="InterPro" id="IPR017853">
    <property type="entry name" value="GH"/>
</dbReference>
<dbReference type="Pfam" id="PF03537">
    <property type="entry name" value="Glyco_hydro_114"/>
    <property type="match status" value="1"/>
</dbReference>
<dbReference type="InterPro" id="IPR004352">
    <property type="entry name" value="GH114_TIM-barrel"/>
</dbReference>
<dbReference type="AlphaFoldDB" id="A0A9P4PB93"/>
<dbReference type="GO" id="GO:0004557">
    <property type="term" value="F:alpha-galactosidase activity"/>
    <property type="evidence" value="ECO:0007669"/>
    <property type="project" value="UniProtKB-EC"/>
</dbReference>
<protein>
    <recommendedName>
        <fullName evidence="2">alpha-galactosidase</fullName>
        <ecNumber evidence="2">3.2.1.22</ecNumber>
    </recommendedName>
</protein>
<dbReference type="EC" id="3.2.1.22" evidence="2"/>
<evidence type="ECO:0000256" key="1">
    <source>
        <dbReference type="ARBA" id="ARBA00001255"/>
    </source>
</evidence>
<dbReference type="EMBL" id="MU001505">
    <property type="protein sequence ID" value="KAF2441834.1"/>
    <property type="molecule type" value="Genomic_DNA"/>
</dbReference>